<name>A0A9N8VJT3_9GLOM</name>
<dbReference type="Proteomes" id="UP000789739">
    <property type="component" value="Unassembled WGS sequence"/>
</dbReference>
<accession>A0A9N8VJT3</accession>
<comment type="caution">
    <text evidence="1">The sequence shown here is derived from an EMBL/GenBank/DDBJ whole genome shotgun (WGS) entry which is preliminary data.</text>
</comment>
<organism evidence="1 2">
    <name type="scientific">Paraglomus brasilianum</name>
    <dbReference type="NCBI Taxonomy" id="144538"/>
    <lineage>
        <taxon>Eukaryota</taxon>
        <taxon>Fungi</taxon>
        <taxon>Fungi incertae sedis</taxon>
        <taxon>Mucoromycota</taxon>
        <taxon>Glomeromycotina</taxon>
        <taxon>Glomeromycetes</taxon>
        <taxon>Paraglomerales</taxon>
        <taxon>Paraglomeraceae</taxon>
        <taxon>Paraglomus</taxon>
    </lineage>
</organism>
<keyword evidence="2" id="KW-1185">Reference proteome</keyword>
<dbReference type="AlphaFoldDB" id="A0A9N8VJT3"/>
<gene>
    <name evidence="1" type="ORF">PBRASI_LOCUS135</name>
</gene>
<proteinExistence type="predicted"/>
<dbReference type="EMBL" id="CAJVPI010000006">
    <property type="protein sequence ID" value="CAG8452804.1"/>
    <property type="molecule type" value="Genomic_DNA"/>
</dbReference>
<sequence>MSSYLKDPSIHQNQNQNHLKQLPQPSFLKSQKHVFQKHQTTTTETTNTVERYITFQISAPSGTQLWEERQKRKMLENQFFADVTGFPKYSDVGIKNWNIDGDCLWGINYIVDTKVRRVEARTDEVEKRLEEIEREWRRQRSILLAES</sequence>
<evidence type="ECO:0000313" key="1">
    <source>
        <dbReference type="EMBL" id="CAG8452804.1"/>
    </source>
</evidence>
<protein>
    <submittedName>
        <fullName evidence="1">4530_t:CDS:1</fullName>
    </submittedName>
</protein>
<reference evidence="1" key="1">
    <citation type="submission" date="2021-06" db="EMBL/GenBank/DDBJ databases">
        <authorList>
            <person name="Kallberg Y."/>
            <person name="Tangrot J."/>
            <person name="Rosling A."/>
        </authorList>
    </citation>
    <scope>NUCLEOTIDE SEQUENCE</scope>
    <source>
        <strain evidence="1">BR232B</strain>
    </source>
</reference>
<evidence type="ECO:0000313" key="2">
    <source>
        <dbReference type="Proteomes" id="UP000789739"/>
    </source>
</evidence>